<proteinExistence type="inferred from homology"/>
<dbReference type="OrthoDB" id="515887at2759"/>
<dbReference type="RefSeq" id="XP_003062006.1">
    <property type="nucleotide sequence ID" value="XM_003061960.1"/>
</dbReference>
<dbReference type="Gene3D" id="1.20.1250.20">
    <property type="entry name" value="MFS general substrate transporter like domains"/>
    <property type="match status" value="2"/>
</dbReference>
<keyword evidence="3 7" id="KW-0812">Transmembrane</keyword>
<evidence type="ECO:0000259" key="8">
    <source>
        <dbReference type="Pfam" id="PF12832"/>
    </source>
</evidence>
<dbReference type="SUPFAM" id="SSF103473">
    <property type="entry name" value="MFS general substrate transporter"/>
    <property type="match status" value="2"/>
</dbReference>
<dbReference type="EMBL" id="GG663745">
    <property type="protein sequence ID" value="EEH53718.1"/>
    <property type="molecule type" value="Genomic_DNA"/>
</dbReference>
<gene>
    <name evidence="9" type="ORF">MICPUCDRAFT_41974</name>
</gene>
<feature type="domain" description="Major facilitator superfamily associated" evidence="8">
    <location>
        <begin position="172"/>
        <end position="485"/>
    </location>
</feature>
<feature type="transmembrane region" description="Helical" evidence="7">
    <location>
        <begin position="179"/>
        <end position="200"/>
    </location>
</feature>
<dbReference type="GO" id="GO:0016020">
    <property type="term" value="C:membrane"/>
    <property type="evidence" value="ECO:0007669"/>
    <property type="project" value="UniProtKB-SubCell"/>
</dbReference>
<feature type="compositionally biased region" description="Acidic residues" evidence="6">
    <location>
        <begin position="290"/>
        <end position="304"/>
    </location>
</feature>
<feature type="compositionally biased region" description="Low complexity" evidence="6">
    <location>
        <begin position="266"/>
        <end position="288"/>
    </location>
</feature>
<dbReference type="InterPro" id="IPR024989">
    <property type="entry name" value="MFS_assoc_dom"/>
</dbReference>
<keyword evidence="4 7" id="KW-1133">Transmembrane helix</keyword>
<comment type="subcellular location">
    <subcellularLocation>
        <location evidence="1">Membrane</location>
        <topology evidence="1">Multi-pass membrane protein</topology>
    </subcellularLocation>
</comment>
<feature type="compositionally biased region" description="Basic and acidic residues" evidence="6">
    <location>
        <begin position="256"/>
        <end position="265"/>
    </location>
</feature>
<comment type="similarity">
    <text evidence="2">Belongs to the major facilitator superfamily. MFSD6 family.</text>
</comment>
<feature type="transmembrane region" description="Helical" evidence="7">
    <location>
        <begin position="420"/>
        <end position="441"/>
    </location>
</feature>
<protein>
    <submittedName>
        <fullName evidence="9">Major facilitator superfamily</fullName>
    </submittedName>
</protein>
<evidence type="ECO:0000256" key="1">
    <source>
        <dbReference type="ARBA" id="ARBA00004141"/>
    </source>
</evidence>
<evidence type="ECO:0000256" key="3">
    <source>
        <dbReference type="ARBA" id="ARBA00022692"/>
    </source>
</evidence>
<dbReference type="AlphaFoldDB" id="C1N207"/>
<reference evidence="9 10" key="1">
    <citation type="journal article" date="2009" name="Science">
        <title>Green evolution and dynamic adaptations revealed by genomes of the marine picoeukaryotes Micromonas.</title>
        <authorList>
            <person name="Worden A.Z."/>
            <person name="Lee J.H."/>
            <person name="Mock T."/>
            <person name="Rouze P."/>
            <person name="Simmons M.P."/>
            <person name="Aerts A.L."/>
            <person name="Allen A.E."/>
            <person name="Cuvelier M.L."/>
            <person name="Derelle E."/>
            <person name="Everett M.V."/>
            <person name="Foulon E."/>
            <person name="Grimwood J."/>
            <person name="Gundlach H."/>
            <person name="Henrissat B."/>
            <person name="Napoli C."/>
            <person name="McDonald S.M."/>
            <person name="Parker M.S."/>
            <person name="Rombauts S."/>
            <person name="Salamov A."/>
            <person name="Von Dassow P."/>
            <person name="Badger J.H."/>
            <person name="Coutinho P.M."/>
            <person name="Demir E."/>
            <person name="Dubchak I."/>
            <person name="Gentemann C."/>
            <person name="Eikrem W."/>
            <person name="Gready J.E."/>
            <person name="John U."/>
            <person name="Lanier W."/>
            <person name="Lindquist E.A."/>
            <person name="Lucas S."/>
            <person name="Mayer K.F."/>
            <person name="Moreau H."/>
            <person name="Not F."/>
            <person name="Otillar R."/>
            <person name="Panaud O."/>
            <person name="Pangilinan J."/>
            <person name="Paulsen I."/>
            <person name="Piegu B."/>
            <person name="Poliakov A."/>
            <person name="Robbens S."/>
            <person name="Schmutz J."/>
            <person name="Toulza E."/>
            <person name="Wyss T."/>
            <person name="Zelensky A."/>
            <person name="Zhou K."/>
            <person name="Armbrust E.V."/>
            <person name="Bhattacharya D."/>
            <person name="Goodenough U.W."/>
            <person name="Van de Peer Y."/>
            <person name="Grigoriev I.V."/>
        </authorList>
    </citation>
    <scope>NUCLEOTIDE SEQUENCE [LARGE SCALE GENOMIC DNA]</scope>
    <source>
        <strain evidence="9 10">CCMP1545</strain>
    </source>
</reference>
<accession>C1N207</accession>
<name>C1N207_MICPC</name>
<dbReference type="PANTHER" id="PTHR16172">
    <property type="entry name" value="MAJOR FACILITATOR SUPERFAMILY DOMAIN-CONTAINING PROTEIN 6-LIKE"/>
    <property type="match status" value="1"/>
</dbReference>
<keyword evidence="5 7" id="KW-0472">Membrane</keyword>
<dbReference type="Pfam" id="PF12832">
    <property type="entry name" value="MFS_1_like"/>
    <property type="match status" value="2"/>
</dbReference>
<organism evidence="10">
    <name type="scientific">Micromonas pusilla (strain CCMP1545)</name>
    <name type="common">Picoplanktonic green alga</name>
    <dbReference type="NCBI Taxonomy" id="564608"/>
    <lineage>
        <taxon>Eukaryota</taxon>
        <taxon>Viridiplantae</taxon>
        <taxon>Chlorophyta</taxon>
        <taxon>Mamiellophyceae</taxon>
        <taxon>Mamiellales</taxon>
        <taxon>Mamiellaceae</taxon>
        <taxon>Micromonas</taxon>
    </lineage>
</organism>
<feature type="region of interest" description="Disordered" evidence="6">
    <location>
        <begin position="232"/>
        <end position="311"/>
    </location>
</feature>
<dbReference type="InterPro" id="IPR051717">
    <property type="entry name" value="MFS_MFSD6"/>
</dbReference>
<evidence type="ECO:0000256" key="5">
    <source>
        <dbReference type="ARBA" id="ARBA00023136"/>
    </source>
</evidence>
<feature type="transmembrane region" description="Helical" evidence="7">
    <location>
        <begin position="335"/>
        <end position="356"/>
    </location>
</feature>
<dbReference type="Proteomes" id="UP000001876">
    <property type="component" value="Unassembled WGS sequence"/>
</dbReference>
<keyword evidence="10" id="KW-1185">Reference proteome</keyword>
<sequence length="531" mass="56759">MAKTDAASPYRFLRPLRLHPLHHAKLWYFFTFLGWGSITPFLPLFFSRAFGLSPDEIGYVNCTRPLVAFVMSPLWGALVDHTGSHRVVLFAKNALQGIGFFSLKLIPRSFAVVWAYTVAQEMTCCANNALADSATGQMCRRFSRKVLKERRSPRERGRMGTSHDDVCPWGGTSYGAQRLWGAVAWGFVAAPLMGATLTYAPERVATWAPFACSLTSLWIAAVASLGMEFKKPGGLRGAGGKREREMTTTTTKKKKNVDLLAKEEPSASASPSPSVGGAAASEATARVVDVGDDDDDDDDDDADDADRADRADDGATVTRKVVDACFGRPAVLARLSLFSVMSASMAVTDSFLFLYLDSMGGTELLMGVALCFTCLSEVVVFAKEDWIKSRVDTERSIALVLACYAIRQLFYFGAQCARVVVAPLLHGVTFGLYWSVGNAYVHEVAPVGCNAAVMGVFGGFVSLGGFSGAFFGGLVFKRVGGGVLFGLLGCVNGALTAAMTWHIRRRGRGRGRGGGVGVGVGGGYVAVGEDG</sequence>
<feature type="transmembrane region" description="Helical" evidence="7">
    <location>
        <begin position="482"/>
        <end position="503"/>
    </location>
</feature>
<evidence type="ECO:0000256" key="2">
    <source>
        <dbReference type="ARBA" id="ARBA00005241"/>
    </source>
</evidence>
<feature type="transmembrane region" description="Helical" evidence="7">
    <location>
        <begin position="26"/>
        <end position="46"/>
    </location>
</feature>
<dbReference type="KEGG" id="mpp:MICPUCDRAFT_41974"/>
<dbReference type="InterPro" id="IPR036259">
    <property type="entry name" value="MFS_trans_sf"/>
</dbReference>
<evidence type="ECO:0000256" key="6">
    <source>
        <dbReference type="SAM" id="MobiDB-lite"/>
    </source>
</evidence>
<evidence type="ECO:0000256" key="4">
    <source>
        <dbReference type="ARBA" id="ARBA00022989"/>
    </source>
</evidence>
<dbReference type="OMA" id="AEMKCEE"/>
<dbReference type="GeneID" id="9687649"/>
<feature type="domain" description="Major facilitator superfamily associated" evidence="8">
    <location>
        <begin position="25"/>
        <end position="137"/>
    </location>
</feature>
<evidence type="ECO:0000313" key="10">
    <source>
        <dbReference type="Proteomes" id="UP000001876"/>
    </source>
</evidence>
<evidence type="ECO:0000256" key="7">
    <source>
        <dbReference type="SAM" id="Phobius"/>
    </source>
</evidence>
<feature type="transmembrane region" description="Helical" evidence="7">
    <location>
        <begin position="453"/>
        <end position="476"/>
    </location>
</feature>
<feature type="transmembrane region" description="Helical" evidence="7">
    <location>
        <begin position="206"/>
        <end position="226"/>
    </location>
</feature>
<evidence type="ECO:0000313" key="9">
    <source>
        <dbReference type="EMBL" id="EEH53718.1"/>
    </source>
</evidence>
<dbReference type="eggNOG" id="KOG3762">
    <property type="taxonomic scope" value="Eukaryota"/>
</dbReference>
<feature type="transmembrane region" description="Helical" evidence="7">
    <location>
        <begin position="362"/>
        <end position="382"/>
    </location>
</feature>
<dbReference type="PANTHER" id="PTHR16172:SF41">
    <property type="entry name" value="MAJOR FACILITATOR SUPERFAMILY DOMAIN-CONTAINING PROTEIN 6-LIKE"/>
    <property type="match status" value="1"/>
</dbReference>